<protein>
    <submittedName>
        <fullName evidence="9">MFS transporter</fullName>
    </submittedName>
</protein>
<keyword evidence="3" id="KW-1003">Cell membrane</keyword>
<keyword evidence="2" id="KW-0813">Transport</keyword>
<dbReference type="PANTHER" id="PTHR23517">
    <property type="entry name" value="RESISTANCE PROTEIN MDTM, PUTATIVE-RELATED-RELATED"/>
    <property type="match status" value="1"/>
</dbReference>
<evidence type="ECO:0000256" key="7">
    <source>
        <dbReference type="SAM" id="Phobius"/>
    </source>
</evidence>
<dbReference type="Gene3D" id="1.20.1250.20">
    <property type="entry name" value="MFS general substrate transporter like domains"/>
    <property type="match status" value="1"/>
</dbReference>
<evidence type="ECO:0000256" key="3">
    <source>
        <dbReference type="ARBA" id="ARBA00022475"/>
    </source>
</evidence>
<feature type="transmembrane region" description="Helical" evidence="7">
    <location>
        <begin position="87"/>
        <end position="110"/>
    </location>
</feature>
<dbReference type="RefSeq" id="WP_344130297.1">
    <property type="nucleotide sequence ID" value="NZ_BAAARA010000007.1"/>
</dbReference>
<feature type="transmembrane region" description="Helical" evidence="7">
    <location>
        <begin position="334"/>
        <end position="354"/>
    </location>
</feature>
<comment type="caution">
    <text evidence="9">The sequence shown here is derived from an EMBL/GenBank/DDBJ whole genome shotgun (WGS) entry which is preliminary data.</text>
</comment>
<feature type="transmembrane region" description="Helical" evidence="7">
    <location>
        <begin position="58"/>
        <end position="75"/>
    </location>
</feature>
<reference evidence="9 10" key="1">
    <citation type="journal article" date="2019" name="Int. J. Syst. Evol. Microbiol.">
        <title>The Global Catalogue of Microorganisms (GCM) 10K type strain sequencing project: providing services to taxonomists for standard genome sequencing and annotation.</title>
        <authorList>
            <consortium name="The Broad Institute Genomics Platform"/>
            <consortium name="The Broad Institute Genome Sequencing Center for Infectious Disease"/>
            <person name="Wu L."/>
            <person name="Ma J."/>
        </authorList>
    </citation>
    <scope>NUCLEOTIDE SEQUENCE [LARGE SCALE GENOMIC DNA]</scope>
    <source>
        <strain evidence="9 10">JCM 16221</strain>
    </source>
</reference>
<keyword evidence="5 7" id="KW-1133">Transmembrane helix</keyword>
<feature type="transmembrane region" description="Helical" evidence="7">
    <location>
        <begin position="170"/>
        <end position="187"/>
    </location>
</feature>
<dbReference type="PROSITE" id="PS50850">
    <property type="entry name" value="MFS"/>
    <property type="match status" value="1"/>
</dbReference>
<evidence type="ECO:0000256" key="1">
    <source>
        <dbReference type="ARBA" id="ARBA00004651"/>
    </source>
</evidence>
<feature type="transmembrane region" description="Helical" evidence="7">
    <location>
        <begin position="208"/>
        <end position="232"/>
    </location>
</feature>
<evidence type="ECO:0000256" key="5">
    <source>
        <dbReference type="ARBA" id="ARBA00022989"/>
    </source>
</evidence>
<evidence type="ECO:0000313" key="10">
    <source>
        <dbReference type="Proteomes" id="UP001501218"/>
    </source>
</evidence>
<keyword evidence="4 7" id="KW-0812">Transmembrane</keyword>
<gene>
    <name evidence="9" type="ORF">GCM10009854_24150</name>
</gene>
<evidence type="ECO:0000313" key="9">
    <source>
        <dbReference type="EMBL" id="GAA2346395.1"/>
    </source>
</evidence>
<feature type="domain" description="Major facilitator superfamily (MFS) profile" evidence="8">
    <location>
        <begin position="201"/>
        <end position="403"/>
    </location>
</feature>
<comment type="subcellular location">
    <subcellularLocation>
        <location evidence="1">Cell membrane</location>
        <topology evidence="1">Multi-pass membrane protein</topology>
    </subcellularLocation>
</comment>
<evidence type="ECO:0000256" key="4">
    <source>
        <dbReference type="ARBA" id="ARBA00022692"/>
    </source>
</evidence>
<dbReference type="EMBL" id="BAAARA010000007">
    <property type="protein sequence ID" value="GAA2346395.1"/>
    <property type="molecule type" value="Genomic_DNA"/>
</dbReference>
<dbReference type="InterPro" id="IPR011701">
    <property type="entry name" value="MFS"/>
</dbReference>
<keyword evidence="10" id="KW-1185">Reference proteome</keyword>
<feature type="transmembrane region" description="Helical" evidence="7">
    <location>
        <begin position="276"/>
        <end position="297"/>
    </location>
</feature>
<feature type="transmembrane region" description="Helical" evidence="7">
    <location>
        <begin position="116"/>
        <end position="134"/>
    </location>
</feature>
<dbReference type="InterPro" id="IPR020846">
    <property type="entry name" value="MFS_dom"/>
</dbReference>
<evidence type="ECO:0000256" key="2">
    <source>
        <dbReference type="ARBA" id="ARBA00022448"/>
    </source>
</evidence>
<dbReference type="Proteomes" id="UP001501218">
    <property type="component" value="Unassembled WGS sequence"/>
</dbReference>
<feature type="transmembrane region" description="Helical" evidence="7">
    <location>
        <begin position="303"/>
        <end position="322"/>
    </location>
</feature>
<proteinExistence type="predicted"/>
<feature type="transmembrane region" description="Helical" evidence="7">
    <location>
        <begin position="141"/>
        <end position="164"/>
    </location>
</feature>
<name>A0ABN3G968_9PSEU</name>
<feature type="transmembrane region" description="Helical" evidence="7">
    <location>
        <begin position="244"/>
        <end position="264"/>
    </location>
</feature>
<dbReference type="InterPro" id="IPR050171">
    <property type="entry name" value="MFS_Transporters"/>
</dbReference>
<dbReference type="SUPFAM" id="SSF103473">
    <property type="entry name" value="MFS general substrate transporter"/>
    <property type="match status" value="1"/>
</dbReference>
<sequence length="403" mass="40995">MIPSARSFPRTLPDAADRPRELRAGAYVLVVLTAGAYLPSPLYPEYQRVFEFSDLTMTLIYATFALVSAPALVLFGQASDALGPRAVLRWSTLAAAAGSLCFALAVGPGWLLAGRALQGIALGAATGAAGALIARGSPGRGALLASTAFLAGTAAGPIAGGVLGRVDAGLLPYLVHLVLLWGAWRLVSALESAPGAGRWHLALPAIPGGMRVLFAASAVNGFLAWTVVGLFLSLIPSLLRADPAVTGLVVGSVLICSVLVQPLVRSLGPRRAQLRGLGALLVSLVLLAATAGTSVWVTCAMAVAAGVGHGLVYGGASAAVAERTPEERRGGITGALYLAFYLGSGCPAVIVGLLTSTWPLTTAVTWMAVATILLVPVAACSLFLAAGSVRMKVPESQGFPSAW</sequence>
<dbReference type="PANTHER" id="PTHR23517:SF13">
    <property type="entry name" value="MAJOR FACILITATOR SUPERFAMILY MFS_1"/>
    <property type="match status" value="1"/>
</dbReference>
<organism evidence="9 10">
    <name type="scientific">Saccharopolyspora halophila</name>
    <dbReference type="NCBI Taxonomy" id="405551"/>
    <lineage>
        <taxon>Bacteria</taxon>
        <taxon>Bacillati</taxon>
        <taxon>Actinomycetota</taxon>
        <taxon>Actinomycetes</taxon>
        <taxon>Pseudonocardiales</taxon>
        <taxon>Pseudonocardiaceae</taxon>
        <taxon>Saccharopolyspora</taxon>
    </lineage>
</organism>
<dbReference type="Pfam" id="PF07690">
    <property type="entry name" value="MFS_1"/>
    <property type="match status" value="2"/>
</dbReference>
<feature type="transmembrane region" description="Helical" evidence="7">
    <location>
        <begin position="21"/>
        <end position="38"/>
    </location>
</feature>
<evidence type="ECO:0000259" key="8">
    <source>
        <dbReference type="PROSITE" id="PS50850"/>
    </source>
</evidence>
<feature type="transmembrane region" description="Helical" evidence="7">
    <location>
        <begin position="366"/>
        <end position="386"/>
    </location>
</feature>
<evidence type="ECO:0000256" key="6">
    <source>
        <dbReference type="ARBA" id="ARBA00023136"/>
    </source>
</evidence>
<accession>A0ABN3G968</accession>
<dbReference type="InterPro" id="IPR036259">
    <property type="entry name" value="MFS_trans_sf"/>
</dbReference>
<keyword evidence="6 7" id="KW-0472">Membrane</keyword>